<evidence type="ECO:0000313" key="14">
    <source>
        <dbReference type="Proteomes" id="UP000315636"/>
    </source>
</evidence>
<dbReference type="Gene3D" id="3.30.70.260">
    <property type="match status" value="1"/>
</dbReference>
<dbReference type="PROSITE" id="PS00858">
    <property type="entry name" value="PREPHENATE_DEHYDR_2"/>
    <property type="match status" value="1"/>
</dbReference>
<dbReference type="InterPro" id="IPR001086">
    <property type="entry name" value="Preph_deHydtase"/>
</dbReference>
<dbReference type="OrthoDB" id="9802281at2"/>
<dbReference type="InterPro" id="IPR002912">
    <property type="entry name" value="ACT_dom"/>
</dbReference>
<evidence type="ECO:0000256" key="5">
    <source>
        <dbReference type="ARBA" id="ARBA00023141"/>
    </source>
</evidence>
<reference evidence="13 14" key="1">
    <citation type="submission" date="2017-05" db="EMBL/GenBank/DDBJ databases">
        <authorList>
            <person name="Varghese N."/>
            <person name="Submissions S."/>
        </authorList>
    </citation>
    <scope>NUCLEOTIDE SEQUENCE [LARGE SCALE GENOMIC DNA]</scope>
    <source>
        <strain evidence="13 14">DSM 45474</strain>
    </source>
</reference>
<accession>A0A521ATT8</accession>
<dbReference type="GO" id="GO:0004664">
    <property type="term" value="F:prephenate dehydratase activity"/>
    <property type="evidence" value="ECO:0007669"/>
    <property type="project" value="UniProtKB-UniRule"/>
</dbReference>
<dbReference type="PIRSF" id="PIRSF001500">
    <property type="entry name" value="Chor_mut_pdt_Ppr"/>
    <property type="match status" value="1"/>
</dbReference>
<dbReference type="NCBIfam" id="NF008865">
    <property type="entry name" value="PRK11898.1"/>
    <property type="match status" value="1"/>
</dbReference>
<evidence type="ECO:0000256" key="6">
    <source>
        <dbReference type="ARBA" id="ARBA00023222"/>
    </source>
</evidence>
<dbReference type="InterPro" id="IPR018528">
    <property type="entry name" value="Preph_deHydtase_CS"/>
</dbReference>
<sequence length="297" mass="33280">MNEVAYLGPRGTFTYEATQALFPKTDFQHTPCNSIPDVLTAVDQGEVAYGVVPVENAIEGSVNLTHDWLVHHVHVQVTGELIYPIKQNLMIHTQNRMLSPSRFTQVLSHPQAIAQCQSYLRKHLPNIDVTYVDSTAEAARQVAENPEENWVAIGPQSAGKIYHLSILSTDIQDYPNNFTRFIAVGKPWSHPSATPSGKKSSLLVTLPTDFPGALYRVLSSFAKRGVNLSRIESRPTKRKLGTYHFFIDAEQESNELDIIAAVDEIKAWGCQVRHLGSYPCYFFEKIGGTNRVDNRER</sequence>
<dbReference type="GO" id="GO:0005737">
    <property type="term" value="C:cytoplasm"/>
    <property type="evidence" value="ECO:0007669"/>
    <property type="project" value="TreeGrafter"/>
</dbReference>
<keyword evidence="14" id="KW-1185">Reference proteome</keyword>
<dbReference type="AlphaFoldDB" id="A0A521ATT8"/>
<dbReference type="Proteomes" id="UP000315636">
    <property type="component" value="Unassembled WGS sequence"/>
</dbReference>
<dbReference type="Pfam" id="PF01842">
    <property type="entry name" value="ACT"/>
    <property type="match status" value="1"/>
</dbReference>
<keyword evidence="5 10" id="KW-0057">Aromatic amino acid biosynthesis</keyword>
<keyword evidence="4 10" id="KW-0028">Amino-acid biosynthesis</keyword>
<comment type="pathway">
    <text evidence="1 10">Amino-acid biosynthesis; L-phenylalanine biosynthesis; phenylpyruvate from prephenate: step 1/1.</text>
</comment>
<dbReference type="PROSITE" id="PS51171">
    <property type="entry name" value="PREPHENATE_DEHYDR_3"/>
    <property type="match status" value="1"/>
</dbReference>
<dbReference type="Gene3D" id="3.40.190.10">
    <property type="entry name" value="Periplasmic binding protein-like II"/>
    <property type="match status" value="2"/>
</dbReference>
<evidence type="ECO:0000259" key="12">
    <source>
        <dbReference type="PROSITE" id="PS51671"/>
    </source>
</evidence>
<evidence type="ECO:0000256" key="7">
    <source>
        <dbReference type="ARBA" id="ARBA00023239"/>
    </source>
</evidence>
<gene>
    <name evidence="10" type="primary">pheA</name>
    <name evidence="13" type="ORF">SAMN06264849_101327</name>
</gene>
<feature type="site" description="Essential for prephenate dehydratase activity" evidence="9">
    <location>
        <position position="179"/>
    </location>
</feature>
<dbReference type="FunFam" id="3.40.190.10:FF:000034">
    <property type="entry name" value="Chorismate mutase/prephenate dehydratase"/>
    <property type="match status" value="1"/>
</dbReference>
<evidence type="ECO:0000256" key="8">
    <source>
        <dbReference type="ARBA" id="ARBA00047848"/>
    </source>
</evidence>
<dbReference type="SUPFAM" id="SSF53850">
    <property type="entry name" value="Periplasmic binding protein-like II"/>
    <property type="match status" value="1"/>
</dbReference>
<evidence type="ECO:0000256" key="1">
    <source>
        <dbReference type="ARBA" id="ARBA00004741"/>
    </source>
</evidence>
<dbReference type="PROSITE" id="PS00857">
    <property type="entry name" value="PREPHENATE_DEHYDR_1"/>
    <property type="match status" value="1"/>
</dbReference>
<feature type="domain" description="Prephenate dehydratase" evidence="11">
    <location>
        <begin position="3"/>
        <end position="186"/>
    </location>
</feature>
<dbReference type="PROSITE" id="PS51671">
    <property type="entry name" value="ACT"/>
    <property type="match status" value="1"/>
</dbReference>
<dbReference type="SUPFAM" id="SSF55021">
    <property type="entry name" value="ACT-like"/>
    <property type="match status" value="1"/>
</dbReference>
<evidence type="ECO:0000259" key="11">
    <source>
        <dbReference type="PROSITE" id="PS51171"/>
    </source>
</evidence>
<dbReference type="RefSeq" id="WP_142504019.1">
    <property type="nucleotide sequence ID" value="NZ_FXTI01000001.1"/>
</dbReference>
<dbReference type="PANTHER" id="PTHR21022:SF19">
    <property type="entry name" value="PREPHENATE DEHYDRATASE-RELATED"/>
    <property type="match status" value="1"/>
</dbReference>
<dbReference type="CDD" id="cd04905">
    <property type="entry name" value="ACT_CM-PDT"/>
    <property type="match status" value="1"/>
</dbReference>
<keyword evidence="7 10" id="KW-0456">Lyase</keyword>
<dbReference type="InterPro" id="IPR045865">
    <property type="entry name" value="ACT-like_dom_sf"/>
</dbReference>
<dbReference type="Pfam" id="PF00800">
    <property type="entry name" value="PDT"/>
    <property type="match status" value="1"/>
</dbReference>
<evidence type="ECO:0000256" key="3">
    <source>
        <dbReference type="ARBA" id="ARBA00021872"/>
    </source>
</evidence>
<dbReference type="FunFam" id="3.40.190.10:FF:000064">
    <property type="entry name" value="Prephenate dehydratase"/>
    <property type="match status" value="1"/>
</dbReference>
<comment type="catalytic activity">
    <reaction evidence="8 10">
        <text>prephenate + H(+) = 3-phenylpyruvate + CO2 + H2O</text>
        <dbReference type="Rhea" id="RHEA:21648"/>
        <dbReference type="ChEBI" id="CHEBI:15377"/>
        <dbReference type="ChEBI" id="CHEBI:15378"/>
        <dbReference type="ChEBI" id="CHEBI:16526"/>
        <dbReference type="ChEBI" id="CHEBI:18005"/>
        <dbReference type="ChEBI" id="CHEBI:29934"/>
        <dbReference type="EC" id="4.2.1.51"/>
    </reaction>
</comment>
<dbReference type="CDD" id="cd13633">
    <property type="entry name" value="PBP2_Sa-PDT_like"/>
    <property type="match status" value="1"/>
</dbReference>
<evidence type="ECO:0000256" key="2">
    <source>
        <dbReference type="ARBA" id="ARBA00013147"/>
    </source>
</evidence>
<evidence type="ECO:0000256" key="9">
    <source>
        <dbReference type="PIRSR" id="PIRSR001500-2"/>
    </source>
</evidence>
<protein>
    <recommendedName>
        <fullName evidence="3 10">Prephenate dehydratase</fullName>
        <shortName evidence="10">PDT</shortName>
        <ecNumber evidence="2 10">4.2.1.51</ecNumber>
    </recommendedName>
</protein>
<evidence type="ECO:0000256" key="4">
    <source>
        <dbReference type="ARBA" id="ARBA00022605"/>
    </source>
</evidence>
<feature type="domain" description="ACT" evidence="12">
    <location>
        <begin position="202"/>
        <end position="279"/>
    </location>
</feature>
<organism evidence="13 14">
    <name type="scientific">Melghirimyces algeriensis</name>
    <dbReference type="NCBI Taxonomy" id="910412"/>
    <lineage>
        <taxon>Bacteria</taxon>
        <taxon>Bacillati</taxon>
        <taxon>Bacillota</taxon>
        <taxon>Bacilli</taxon>
        <taxon>Bacillales</taxon>
        <taxon>Thermoactinomycetaceae</taxon>
        <taxon>Melghirimyces</taxon>
    </lineage>
</organism>
<evidence type="ECO:0000256" key="10">
    <source>
        <dbReference type="RuleBase" id="RU361254"/>
    </source>
</evidence>
<dbReference type="InterPro" id="IPR008242">
    <property type="entry name" value="Chor_mutase/pphenate_deHydtase"/>
</dbReference>
<dbReference type="EC" id="4.2.1.51" evidence="2 10"/>
<dbReference type="EMBL" id="FXTI01000001">
    <property type="protein sequence ID" value="SMO38030.1"/>
    <property type="molecule type" value="Genomic_DNA"/>
</dbReference>
<keyword evidence="6 10" id="KW-0584">Phenylalanine biosynthesis</keyword>
<dbReference type="GO" id="GO:0009094">
    <property type="term" value="P:L-phenylalanine biosynthetic process"/>
    <property type="evidence" value="ECO:0007669"/>
    <property type="project" value="UniProtKB-UniPathway"/>
</dbReference>
<name>A0A521ATT8_9BACL</name>
<dbReference type="PANTHER" id="PTHR21022">
    <property type="entry name" value="PREPHENATE DEHYDRATASE P PROTEIN"/>
    <property type="match status" value="1"/>
</dbReference>
<proteinExistence type="predicted"/>
<evidence type="ECO:0000313" key="13">
    <source>
        <dbReference type="EMBL" id="SMO38030.1"/>
    </source>
</evidence>
<dbReference type="UniPathway" id="UPA00121">
    <property type="reaction ID" value="UER00345"/>
</dbReference>